<organism evidence="2">
    <name type="scientific">Timema bartmani</name>
    <dbReference type="NCBI Taxonomy" id="61472"/>
    <lineage>
        <taxon>Eukaryota</taxon>
        <taxon>Metazoa</taxon>
        <taxon>Ecdysozoa</taxon>
        <taxon>Arthropoda</taxon>
        <taxon>Hexapoda</taxon>
        <taxon>Insecta</taxon>
        <taxon>Pterygota</taxon>
        <taxon>Neoptera</taxon>
        <taxon>Polyneoptera</taxon>
        <taxon>Phasmatodea</taxon>
        <taxon>Timematodea</taxon>
        <taxon>Timematoidea</taxon>
        <taxon>Timematidae</taxon>
        <taxon>Timema</taxon>
    </lineage>
</organism>
<evidence type="ECO:0000256" key="1">
    <source>
        <dbReference type="SAM" id="MobiDB-lite"/>
    </source>
</evidence>
<proteinExistence type="predicted"/>
<feature type="region of interest" description="Disordered" evidence="1">
    <location>
        <begin position="1"/>
        <end position="21"/>
    </location>
</feature>
<reference evidence="2" key="1">
    <citation type="submission" date="2020-11" db="EMBL/GenBank/DDBJ databases">
        <authorList>
            <person name="Tran Van P."/>
        </authorList>
    </citation>
    <scope>NUCLEOTIDE SEQUENCE</scope>
</reference>
<evidence type="ECO:0000313" key="2">
    <source>
        <dbReference type="EMBL" id="CAD7441470.1"/>
    </source>
</evidence>
<dbReference type="AlphaFoldDB" id="A0A7R9HZ64"/>
<protein>
    <submittedName>
        <fullName evidence="2">Uncharacterized protein</fullName>
    </submittedName>
</protein>
<sequence length="278" mass="30642">MEDEETTKVNRPHHCSRPPRVTGNPLYRKIAFVPGDLQEHSPELVGVVSSTRPLLPGRILKVTTWSATRTGQFHRATDKDTPDTQPTEDLLRSWGSLVSMLITTGNGSAGFTYVGGLGAAYGVGAPINPCFNPTLRHGHPYHYLLMPTLQCLRCDALLKGLHLTEHWSRNVDTNSVRGLALGHRQGYTRPTVSGLKWLCSVRELESFNTDIATSFDVVAAVQMIKKECVDEVCIYLATLVHRVALGGVQTVRLRRAPRFGTEGKPLCLRARGLPLLTI</sequence>
<dbReference type="EMBL" id="OD565323">
    <property type="protein sequence ID" value="CAD7441470.1"/>
    <property type="molecule type" value="Genomic_DNA"/>
</dbReference>
<gene>
    <name evidence="2" type="ORF">TBIB3V08_LOCUS3936</name>
</gene>
<accession>A0A7R9HZ64</accession>
<name>A0A7R9HZ64_9NEOP</name>